<proteinExistence type="predicted"/>
<reference evidence="2 3" key="2">
    <citation type="submission" date="2020-03" db="EMBL/GenBank/DDBJ databases">
        <authorList>
            <person name="Ichikawa N."/>
            <person name="Kimura A."/>
            <person name="Kitahashi Y."/>
            <person name="Uohara A."/>
        </authorList>
    </citation>
    <scope>NUCLEOTIDE SEQUENCE [LARGE SCALE GENOMIC DNA]</scope>
    <source>
        <strain evidence="2 3">NBRC 105367</strain>
    </source>
</reference>
<reference evidence="2 3" key="1">
    <citation type="submission" date="2020-03" db="EMBL/GenBank/DDBJ databases">
        <title>Whole genome shotgun sequence of Phytohabitans suffuscus NBRC 105367.</title>
        <authorList>
            <person name="Komaki H."/>
            <person name="Tamura T."/>
        </authorList>
    </citation>
    <scope>NUCLEOTIDE SEQUENCE [LARGE SCALE GENOMIC DNA]</scope>
    <source>
        <strain evidence="2 3">NBRC 105367</strain>
    </source>
</reference>
<name>A0A6F8YT51_9ACTN</name>
<evidence type="ECO:0000256" key="1">
    <source>
        <dbReference type="SAM" id="MobiDB-lite"/>
    </source>
</evidence>
<dbReference type="Proteomes" id="UP000503011">
    <property type="component" value="Chromosome"/>
</dbReference>
<feature type="region of interest" description="Disordered" evidence="1">
    <location>
        <begin position="1"/>
        <end position="34"/>
    </location>
</feature>
<protein>
    <submittedName>
        <fullName evidence="2">Uncharacterized protein</fullName>
    </submittedName>
</protein>
<sequence length="106" mass="11614">MAWTRAGAESPAGTWELKLADTEEPRDRFQREETQPYCHPRLGAVVGDVAVFTVARHVTGLAFDVYALSARTRSGRVRGRPRPSRATLIFSNTATNCGLSPRCPAV</sequence>
<evidence type="ECO:0000313" key="2">
    <source>
        <dbReference type="EMBL" id="BCB89294.1"/>
    </source>
</evidence>
<evidence type="ECO:0000313" key="3">
    <source>
        <dbReference type="Proteomes" id="UP000503011"/>
    </source>
</evidence>
<dbReference type="KEGG" id="psuu:Psuf_066070"/>
<feature type="compositionally biased region" description="Basic and acidic residues" evidence="1">
    <location>
        <begin position="18"/>
        <end position="34"/>
    </location>
</feature>
<dbReference type="AlphaFoldDB" id="A0A6F8YT51"/>
<gene>
    <name evidence="2" type="ORF">Psuf_066070</name>
</gene>
<keyword evidence="3" id="KW-1185">Reference proteome</keyword>
<accession>A0A6F8YT51</accession>
<organism evidence="2 3">
    <name type="scientific">Phytohabitans suffuscus</name>
    <dbReference type="NCBI Taxonomy" id="624315"/>
    <lineage>
        <taxon>Bacteria</taxon>
        <taxon>Bacillati</taxon>
        <taxon>Actinomycetota</taxon>
        <taxon>Actinomycetes</taxon>
        <taxon>Micromonosporales</taxon>
        <taxon>Micromonosporaceae</taxon>
    </lineage>
</organism>
<dbReference type="EMBL" id="AP022871">
    <property type="protein sequence ID" value="BCB89294.1"/>
    <property type="molecule type" value="Genomic_DNA"/>
</dbReference>